<dbReference type="PANTHER" id="PTHR34853:SF1">
    <property type="entry name" value="LIPASE 5"/>
    <property type="match status" value="1"/>
</dbReference>
<dbReference type="InterPro" id="IPR005152">
    <property type="entry name" value="Lipase_secreted"/>
</dbReference>
<dbReference type="Gene3D" id="1.10.260.130">
    <property type="match status" value="1"/>
</dbReference>
<accession>A0A1I1Q858</accession>
<dbReference type="PIRSF" id="PIRSF029171">
    <property type="entry name" value="Esterase_LipA"/>
    <property type="match status" value="1"/>
</dbReference>
<reference evidence="3" key="1">
    <citation type="submission" date="2016-10" db="EMBL/GenBank/DDBJ databases">
        <authorList>
            <person name="de Groot N.N."/>
        </authorList>
    </citation>
    <scope>NUCLEOTIDE SEQUENCE [LARGE SCALE GENOMIC DNA]</scope>
    <source>
        <strain evidence="3">CGMCC 4.5739</strain>
    </source>
</reference>
<organism evidence="3 4">
    <name type="scientific">Streptomyces aidingensis</name>
    <dbReference type="NCBI Taxonomy" id="910347"/>
    <lineage>
        <taxon>Bacteria</taxon>
        <taxon>Bacillati</taxon>
        <taxon>Actinomycetota</taxon>
        <taxon>Actinomycetes</taxon>
        <taxon>Kitasatosporales</taxon>
        <taxon>Streptomycetaceae</taxon>
        <taxon>Streptomyces</taxon>
    </lineage>
</organism>
<dbReference type="STRING" id="910347.SAMN05421773_110219"/>
<dbReference type="Gene3D" id="3.40.50.1820">
    <property type="entry name" value="alpha/beta hydrolase"/>
    <property type="match status" value="1"/>
</dbReference>
<dbReference type="InterPro" id="IPR006311">
    <property type="entry name" value="TAT_signal"/>
</dbReference>
<dbReference type="AlphaFoldDB" id="A0A1I1Q858"/>
<evidence type="ECO:0000256" key="1">
    <source>
        <dbReference type="SAM" id="MobiDB-lite"/>
    </source>
</evidence>
<keyword evidence="2" id="KW-0732">Signal</keyword>
<name>A0A1I1Q858_9ACTN</name>
<dbReference type="SUPFAM" id="SSF53474">
    <property type="entry name" value="alpha/beta-Hydrolases"/>
    <property type="match status" value="1"/>
</dbReference>
<gene>
    <name evidence="3" type="ORF">SAMN05421773_110219</name>
</gene>
<dbReference type="Pfam" id="PF03583">
    <property type="entry name" value="LIP"/>
    <property type="match status" value="1"/>
</dbReference>
<protein>
    <submittedName>
        <fullName evidence="3">Pimeloyl-ACP methyl ester carboxylesterase</fullName>
    </submittedName>
</protein>
<proteinExistence type="predicted"/>
<evidence type="ECO:0000313" key="3">
    <source>
        <dbReference type="EMBL" id="SFD16038.1"/>
    </source>
</evidence>
<evidence type="ECO:0000256" key="2">
    <source>
        <dbReference type="SAM" id="SignalP"/>
    </source>
</evidence>
<dbReference type="OrthoDB" id="9798122at2"/>
<feature type="region of interest" description="Disordered" evidence="1">
    <location>
        <begin position="43"/>
        <end position="90"/>
    </location>
</feature>
<dbReference type="GO" id="GO:0004806">
    <property type="term" value="F:triacylglycerol lipase activity"/>
    <property type="evidence" value="ECO:0007669"/>
    <property type="project" value="InterPro"/>
</dbReference>
<dbReference type="PROSITE" id="PS51318">
    <property type="entry name" value="TAT"/>
    <property type="match status" value="1"/>
</dbReference>
<feature type="signal peptide" evidence="2">
    <location>
        <begin position="1"/>
        <end position="23"/>
    </location>
</feature>
<dbReference type="Proteomes" id="UP000199207">
    <property type="component" value="Unassembled WGS sequence"/>
</dbReference>
<evidence type="ECO:0000313" key="4">
    <source>
        <dbReference type="Proteomes" id="UP000199207"/>
    </source>
</evidence>
<dbReference type="GO" id="GO:0016042">
    <property type="term" value="P:lipid catabolic process"/>
    <property type="evidence" value="ECO:0007669"/>
    <property type="project" value="InterPro"/>
</dbReference>
<dbReference type="EMBL" id="FOLM01000010">
    <property type="protein sequence ID" value="SFD16038.1"/>
    <property type="molecule type" value="Genomic_DNA"/>
</dbReference>
<sequence length="431" mass="43946">MPITARHPLLRRAGVLLAGAALAATALTATATATATTATATATTGAHNGAGPGPGPAAGASPERLPHGGRQKRPGDLVSAEPSVFRPTPTTTAEVTSWKITYRSTGALGRPNVVSGTLLVPEDGAGGPDRPRPLISYAVGTVGLGDQCAPSAGFPSGTTAEGGLIALLLARGWAVVVTDYEGLGTPGTHTYTVARSAGKAVLDAARAARRLPGAAGLGITADSPIGLMGYSQGGQSVSWAAQLQPFYAPELDIAGTVAGGTPSRLRFSELQEESPYGVAFTLMSLIGQDAAYPGLHLDRYLNETGRALAARMADGCLNENIAAGAAYSLPDITTSDPADSRYWQFRLGQQDLGGIAPRHPVFVYHGDADVLIPPQLGRELADAWCTRGAAVRTEIIPGADHLGAVRPGALMGADWLAGRFTGTPATGTCTT</sequence>
<feature type="chain" id="PRO_5038763735" evidence="2">
    <location>
        <begin position="24"/>
        <end position="431"/>
    </location>
</feature>
<keyword evidence="4" id="KW-1185">Reference proteome</keyword>
<dbReference type="PANTHER" id="PTHR34853">
    <property type="match status" value="1"/>
</dbReference>
<dbReference type="InterPro" id="IPR029058">
    <property type="entry name" value="AB_hydrolase_fold"/>
</dbReference>
<dbReference type="RefSeq" id="WP_093840036.1">
    <property type="nucleotide sequence ID" value="NZ_FOLM01000010.1"/>
</dbReference>